<organism evidence="6 7">
    <name type="scientific">Gossypium anomalum</name>
    <dbReference type="NCBI Taxonomy" id="47600"/>
    <lineage>
        <taxon>Eukaryota</taxon>
        <taxon>Viridiplantae</taxon>
        <taxon>Streptophyta</taxon>
        <taxon>Embryophyta</taxon>
        <taxon>Tracheophyta</taxon>
        <taxon>Spermatophyta</taxon>
        <taxon>Magnoliopsida</taxon>
        <taxon>eudicotyledons</taxon>
        <taxon>Gunneridae</taxon>
        <taxon>Pentapetalae</taxon>
        <taxon>rosids</taxon>
        <taxon>malvids</taxon>
        <taxon>Malvales</taxon>
        <taxon>Malvaceae</taxon>
        <taxon>Malvoideae</taxon>
        <taxon>Gossypium</taxon>
    </lineage>
</organism>
<keyword evidence="3" id="KW-0804">Transcription</keyword>
<dbReference type="AlphaFoldDB" id="A0A8J5YF56"/>
<accession>A0A8J5YF56</accession>
<evidence type="ECO:0000256" key="2">
    <source>
        <dbReference type="ARBA" id="ARBA00023125"/>
    </source>
</evidence>
<dbReference type="OrthoDB" id="998225at2759"/>
<keyword evidence="1" id="KW-0805">Transcription regulation</keyword>
<reference evidence="6 7" key="1">
    <citation type="journal article" date="2021" name="bioRxiv">
        <title>The Gossypium anomalum genome as a resource for cotton improvement and evolutionary analysis of hybrid incompatibility.</title>
        <authorList>
            <person name="Grover C.E."/>
            <person name="Yuan D."/>
            <person name="Arick M.A."/>
            <person name="Miller E.R."/>
            <person name="Hu G."/>
            <person name="Peterson D.G."/>
            <person name="Wendel J.F."/>
            <person name="Udall J.A."/>
        </authorList>
    </citation>
    <scope>NUCLEOTIDE SEQUENCE [LARGE SCALE GENOMIC DNA]</scope>
    <source>
        <strain evidence="6">JFW-Udall</strain>
        <tissue evidence="6">Leaf</tissue>
    </source>
</reference>
<evidence type="ECO:0000313" key="7">
    <source>
        <dbReference type="Proteomes" id="UP000701853"/>
    </source>
</evidence>
<protein>
    <recommendedName>
        <fullName evidence="5">NAC domain-containing protein</fullName>
    </recommendedName>
</protein>
<evidence type="ECO:0000313" key="6">
    <source>
        <dbReference type="EMBL" id="KAG8480177.1"/>
    </source>
</evidence>
<feature type="domain" description="NAC" evidence="5">
    <location>
        <begin position="25"/>
        <end position="182"/>
    </location>
</feature>
<dbReference type="Pfam" id="PF02365">
    <property type="entry name" value="NAM"/>
    <property type="match status" value="2"/>
</dbReference>
<sequence>MSDNQVFMDPLMLKEEKDEACLRSIPPGYRFKPRDDEIINFYLRPKIFGLPLPPNRIKEVFLYNYDPQTLTAMSNNALSNGVGNEYYFFTPRDRKYANGSRPARNAGNGYWKASGADKLICRKGKKIGLKKSLVFYQGKPSKGVKTNWLMHEYVLTDAPIRKRLGNEDMRLDDWVLCRVYKNPREKRLKHETLQEGHQEEAQAEADTSAIVAYDGAQMVQQEGHQVESEAEADTSEILPYNGTQMVETGIAFAPLYEPINTSSQMLEHGIAFAPLYEPINTSSQMLENGIAFAPLYEPINVQMPQGTSSWFPEQVSSTPSFNQYGDYMCEHPTFGGSNMPDYGVFEPALFQNNMQQHFSSDFDLDQFNEDPHTGCKSIETPTVAMEQNIGHKHEECMNVSHWEPPPTEWMNFNVAAHSSMSDNQVFMDPLMLKEEKDEACLRSIPPGYRFKPRDDEIIDFYLRPKIFGLPLPPNRIKEVFLYNYDPQTLTAMSNNVLSNGVGNEYYFFTPRDRKYANGSRPARNAGDGYWKASGADKLICRKGKKIGLKKSLVFYQGKPSKGVKTNWLMHEYLLTDAPIRKRLGNEDMRLDDWVLCRVYKNPREKRLKHETLQEGHQEESEAEADTSEILPYNGTQMVETGIAFAPLYEPINTSSQMLEHGIAFAPLYEPINTSSQMLENGIAFAPLYEPINVQLPQGTSSWFPEQVSSTPSFNQYGDYMCEHPTLGGSNMPDYGVFEPALFQNNMQQHFSSDFDLDQFTEDPHTGLPPPF</sequence>
<dbReference type="SUPFAM" id="SSF101941">
    <property type="entry name" value="NAC domain"/>
    <property type="match status" value="2"/>
</dbReference>
<proteinExistence type="predicted"/>
<evidence type="ECO:0000259" key="5">
    <source>
        <dbReference type="PROSITE" id="PS51005"/>
    </source>
</evidence>
<dbReference type="PANTHER" id="PTHR31719">
    <property type="entry name" value="NAC TRANSCRIPTION FACTOR 56"/>
    <property type="match status" value="1"/>
</dbReference>
<dbReference type="GO" id="GO:0006355">
    <property type="term" value="P:regulation of DNA-templated transcription"/>
    <property type="evidence" value="ECO:0007669"/>
    <property type="project" value="InterPro"/>
</dbReference>
<dbReference type="EMBL" id="JAHUZN010000010">
    <property type="protein sequence ID" value="KAG8480177.1"/>
    <property type="molecule type" value="Genomic_DNA"/>
</dbReference>
<evidence type="ECO:0000256" key="3">
    <source>
        <dbReference type="ARBA" id="ARBA00023163"/>
    </source>
</evidence>
<comment type="caution">
    <text evidence="6">The sequence shown here is derived from an EMBL/GenBank/DDBJ whole genome shotgun (WGS) entry which is preliminary data.</text>
</comment>
<dbReference type="PROSITE" id="PS51005">
    <property type="entry name" value="NAC"/>
    <property type="match status" value="2"/>
</dbReference>
<gene>
    <name evidence="6" type="ORF">CXB51_024923</name>
</gene>
<evidence type="ECO:0000256" key="4">
    <source>
        <dbReference type="ARBA" id="ARBA00023242"/>
    </source>
</evidence>
<dbReference type="GO" id="GO:0048731">
    <property type="term" value="P:system development"/>
    <property type="evidence" value="ECO:0007669"/>
    <property type="project" value="TreeGrafter"/>
</dbReference>
<dbReference type="InterPro" id="IPR003441">
    <property type="entry name" value="NAC-dom"/>
</dbReference>
<evidence type="ECO:0000256" key="1">
    <source>
        <dbReference type="ARBA" id="ARBA00023015"/>
    </source>
</evidence>
<keyword evidence="4" id="KW-0539">Nucleus</keyword>
<dbReference type="PANTHER" id="PTHR31719:SF209">
    <property type="entry name" value="NAC DOMAIN-CONTAINING PROTEIN 68-LIKE"/>
    <property type="match status" value="1"/>
</dbReference>
<dbReference type="Gene3D" id="2.170.150.80">
    <property type="entry name" value="NAC domain"/>
    <property type="match status" value="2"/>
</dbReference>
<feature type="domain" description="NAC" evidence="5">
    <location>
        <begin position="444"/>
        <end position="601"/>
    </location>
</feature>
<keyword evidence="7" id="KW-1185">Reference proteome</keyword>
<name>A0A8J5YF56_9ROSI</name>
<dbReference type="InterPro" id="IPR036093">
    <property type="entry name" value="NAC_dom_sf"/>
</dbReference>
<dbReference type="GO" id="GO:0003677">
    <property type="term" value="F:DNA binding"/>
    <property type="evidence" value="ECO:0007669"/>
    <property type="project" value="UniProtKB-KW"/>
</dbReference>
<dbReference type="Proteomes" id="UP000701853">
    <property type="component" value="Chromosome 10"/>
</dbReference>
<keyword evidence="2" id="KW-0238">DNA-binding</keyword>